<dbReference type="PROSITE" id="PS50883">
    <property type="entry name" value="EAL"/>
    <property type="match status" value="1"/>
</dbReference>
<dbReference type="EMBL" id="JAPEVI010000003">
    <property type="protein sequence ID" value="MCX2724581.1"/>
    <property type="molecule type" value="Genomic_DNA"/>
</dbReference>
<name>A0ABT3R5L2_9HYPH</name>
<dbReference type="PANTHER" id="PTHR44757:SF2">
    <property type="entry name" value="BIOFILM ARCHITECTURE MAINTENANCE PROTEIN MBAA"/>
    <property type="match status" value="1"/>
</dbReference>
<dbReference type="Proteomes" id="UP001300261">
    <property type="component" value="Unassembled WGS sequence"/>
</dbReference>
<dbReference type="SMART" id="SM00052">
    <property type="entry name" value="EAL"/>
    <property type="match status" value="1"/>
</dbReference>
<evidence type="ECO:0000313" key="5">
    <source>
        <dbReference type="EMBL" id="MCX2724581.1"/>
    </source>
</evidence>
<keyword evidence="2" id="KW-1133">Transmembrane helix</keyword>
<feature type="transmembrane region" description="Helical" evidence="2">
    <location>
        <begin position="39"/>
        <end position="61"/>
    </location>
</feature>
<dbReference type="InterPro" id="IPR029787">
    <property type="entry name" value="Nucleotide_cyclase"/>
</dbReference>
<dbReference type="InterPro" id="IPR035919">
    <property type="entry name" value="EAL_sf"/>
</dbReference>
<dbReference type="NCBIfam" id="TIGR00254">
    <property type="entry name" value="GGDEF"/>
    <property type="match status" value="1"/>
</dbReference>
<dbReference type="Pfam" id="PF00990">
    <property type="entry name" value="GGDEF"/>
    <property type="match status" value="1"/>
</dbReference>
<dbReference type="Pfam" id="PF05228">
    <property type="entry name" value="CHASE4"/>
    <property type="match status" value="1"/>
</dbReference>
<dbReference type="InterPro" id="IPR043128">
    <property type="entry name" value="Rev_trsase/Diguanyl_cyclase"/>
</dbReference>
<dbReference type="Pfam" id="PF00563">
    <property type="entry name" value="EAL"/>
    <property type="match status" value="1"/>
</dbReference>
<protein>
    <submittedName>
        <fullName evidence="5">Bifunctional diguanylate cyclase/phosphodiesterase</fullName>
    </submittedName>
</protein>
<dbReference type="PANTHER" id="PTHR44757">
    <property type="entry name" value="DIGUANYLATE CYCLASE DGCP"/>
    <property type="match status" value="1"/>
</dbReference>
<dbReference type="InterPro" id="IPR001633">
    <property type="entry name" value="EAL_dom"/>
</dbReference>
<feature type="domain" description="EAL" evidence="3">
    <location>
        <begin position="505"/>
        <end position="748"/>
    </location>
</feature>
<evidence type="ECO:0000313" key="6">
    <source>
        <dbReference type="Proteomes" id="UP001300261"/>
    </source>
</evidence>
<proteinExistence type="predicted"/>
<feature type="domain" description="GGDEF" evidence="4">
    <location>
        <begin position="363"/>
        <end position="496"/>
    </location>
</feature>
<evidence type="ECO:0000256" key="1">
    <source>
        <dbReference type="SAM" id="MobiDB-lite"/>
    </source>
</evidence>
<dbReference type="RefSeq" id="WP_265964708.1">
    <property type="nucleotide sequence ID" value="NZ_JAPEVI010000003.1"/>
</dbReference>
<dbReference type="InterPro" id="IPR007892">
    <property type="entry name" value="CHASE4"/>
</dbReference>
<dbReference type="Gene3D" id="3.30.70.270">
    <property type="match status" value="1"/>
</dbReference>
<dbReference type="Gene3D" id="3.20.20.450">
    <property type="entry name" value="EAL domain"/>
    <property type="match status" value="1"/>
</dbReference>
<dbReference type="CDD" id="cd01949">
    <property type="entry name" value="GGDEF"/>
    <property type="match status" value="1"/>
</dbReference>
<organism evidence="5 6">
    <name type="scientific">Roseibium salinum</name>
    <dbReference type="NCBI Taxonomy" id="1604349"/>
    <lineage>
        <taxon>Bacteria</taxon>
        <taxon>Pseudomonadati</taxon>
        <taxon>Pseudomonadota</taxon>
        <taxon>Alphaproteobacteria</taxon>
        <taxon>Hyphomicrobiales</taxon>
        <taxon>Stappiaceae</taxon>
        <taxon>Roseibium</taxon>
    </lineage>
</organism>
<dbReference type="SMART" id="SM00267">
    <property type="entry name" value="GGDEF"/>
    <property type="match status" value="1"/>
</dbReference>
<keyword evidence="6" id="KW-1185">Reference proteome</keyword>
<gene>
    <name evidence="5" type="ORF">ON753_19765</name>
</gene>
<feature type="region of interest" description="Disordered" evidence="1">
    <location>
        <begin position="1"/>
        <end position="22"/>
    </location>
</feature>
<dbReference type="PROSITE" id="PS50887">
    <property type="entry name" value="GGDEF"/>
    <property type="match status" value="1"/>
</dbReference>
<dbReference type="SUPFAM" id="SSF55073">
    <property type="entry name" value="Nucleotide cyclase"/>
    <property type="match status" value="1"/>
</dbReference>
<accession>A0ABT3R5L2</accession>
<dbReference type="InterPro" id="IPR052155">
    <property type="entry name" value="Biofilm_reg_signaling"/>
</dbReference>
<evidence type="ECO:0000259" key="3">
    <source>
        <dbReference type="PROSITE" id="PS50883"/>
    </source>
</evidence>
<reference evidence="5 6" key="1">
    <citation type="journal article" date="2016" name="Int. J. Syst. Evol. Microbiol.">
        <title>Labrenzia salina sp. nov., isolated from the rhizosphere of the halophyte Arthrocnemum macrostachyum.</title>
        <authorList>
            <person name="Camacho M."/>
            <person name="Redondo-Gomez S."/>
            <person name="Rodriguez-Llorente I."/>
            <person name="Rohde M."/>
            <person name="Sproer C."/>
            <person name="Schumann P."/>
            <person name="Klenk H.P."/>
            <person name="Montero-Calasanz M.D.C."/>
        </authorList>
    </citation>
    <scope>NUCLEOTIDE SEQUENCE [LARGE SCALE GENOMIC DNA]</scope>
    <source>
        <strain evidence="5 6">DSM 29163</strain>
    </source>
</reference>
<keyword evidence="2" id="KW-0812">Transmembrane</keyword>
<keyword evidence="2" id="KW-0472">Membrane</keyword>
<evidence type="ECO:0000259" key="4">
    <source>
        <dbReference type="PROSITE" id="PS50887"/>
    </source>
</evidence>
<dbReference type="CDD" id="cd01948">
    <property type="entry name" value="EAL"/>
    <property type="match status" value="1"/>
</dbReference>
<evidence type="ECO:0000256" key="2">
    <source>
        <dbReference type="SAM" id="Phobius"/>
    </source>
</evidence>
<sequence length="748" mass="82192">MLNWSEKAGNIGPVPAGEPASRSAGALPQNGIAGIPSGLVIIVMFCAVILSFGVVLFKVLVAEQQAAARELKSVSRVFENHKQVLLTDMERYAASNAAYQNIETAKSMDWIKHRFGADMAQNIAYDRMALVGRNLEVIFAANAPGAGVPELSTARIREILGGTVEKIRNTYQHGLVTTGGGEVRFAGRLSDVAGVDIVEIDGRPNLAAAFAVVPDPGGIKMVHGPPNILVTTFEIDAIHLGSLLASLSLDNLIFARQVPEDMISVPLAGKSGQVLGHLAWYPMSRASAIIASSLPILVISLGMILTITLMTLRQNANAKARLEQREQEARYAADHDFLTGFASRGYFHSAAARWLDARDAAGNPAAIIYLDLDSLKQVNDVHGHSAGDQLILEQSRRISRALGPDGLVGRIGGDEFVILTDRWGTGNNALQDIRDLLQALSRPVEFEGKRIDASCSAGIARFPDHGSTLKELIRAADIALQRCKMEHKNAFRLYDERMDDMLREQREVRIELDAALRNHEFELFYQPIVRAGTGETAYFEALIRWRHPERGLVPPDRFLPIALEAGMMPDIGAWVLERALKDACGWQKAGVSVNVCTSQIRKPGFAELVETLLRRYDFSPERLVLEITESLMLEEGQSTRETLEKLRDLKVVLAIDDFGTGYSSMSYLHKFRFDTMKIDRSFVSRIGVDEEADTLVRSLLGLAREMGMQTIGEGVETEQQKAFLVEAGCGFMQGYLFDRPLPLKELAA</sequence>
<dbReference type="SUPFAM" id="SSF141868">
    <property type="entry name" value="EAL domain-like"/>
    <property type="match status" value="1"/>
</dbReference>
<comment type="caution">
    <text evidence="5">The sequence shown here is derived from an EMBL/GenBank/DDBJ whole genome shotgun (WGS) entry which is preliminary data.</text>
</comment>
<dbReference type="InterPro" id="IPR000160">
    <property type="entry name" value="GGDEF_dom"/>
</dbReference>
<feature type="transmembrane region" description="Helical" evidence="2">
    <location>
        <begin position="288"/>
        <end position="312"/>
    </location>
</feature>